<feature type="region of interest" description="Disordered" evidence="5">
    <location>
        <begin position="921"/>
        <end position="940"/>
    </location>
</feature>
<reference evidence="9" key="2">
    <citation type="submission" date="2022-06" db="UniProtKB">
        <authorList>
            <consortium name="EnsemblMetazoa"/>
        </authorList>
    </citation>
    <scope>IDENTIFICATION</scope>
</reference>
<dbReference type="EMBL" id="CMVM020000063">
    <property type="status" value="NOT_ANNOTATED_CDS"/>
    <property type="molecule type" value="Genomic_DNA"/>
</dbReference>
<evidence type="ECO:0000259" key="7">
    <source>
        <dbReference type="Pfam" id="PF00324"/>
    </source>
</evidence>
<dbReference type="GO" id="GO:0015379">
    <property type="term" value="F:potassium:chloride symporter activity"/>
    <property type="evidence" value="ECO:0007669"/>
    <property type="project" value="TreeGrafter"/>
</dbReference>
<feature type="transmembrane region" description="Helical" evidence="6">
    <location>
        <begin position="511"/>
        <end position="530"/>
    </location>
</feature>
<dbReference type="InterPro" id="IPR018491">
    <property type="entry name" value="SLC12_C"/>
</dbReference>
<evidence type="ECO:0000313" key="9">
    <source>
        <dbReference type="EnsemblMetazoa" id="OVOC2027.1"/>
    </source>
</evidence>
<feature type="domain" description="SLC12A transporter C-terminal" evidence="8">
    <location>
        <begin position="670"/>
        <end position="761"/>
    </location>
</feature>
<feature type="transmembrane region" description="Helical" evidence="6">
    <location>
        <begin position="113"/>
        <end position="140"/>
    </location>
</feature>
<dbReference type="AlphaFoldDB" id="A0A8R1XU26"/>
<dbReference type="GO" id="GO:0005886">
    <property type="term" value="C:plasma membrane"/>
    <property type="evidence" value="ECO:0007669"/>
    <property type="project" value="TreeGrafter"/>
</dbReference>
<feature type="transmembrane region" description="Helical" evidence="6">
    <location>
        <begin position="161"/>
        <end position="181"/>
    </location>
</feature>
<evidence type="ECO:0000256" key="2">
    <source>
        <dbReference type="ARBA" id="ARBA00022692"/>
    </source>
</evidence>
<feature type="transmembrane region" description="Helical" evidence="6">
    <location>
        <begin position="419"/>
        <end position="437"/>
    </location>
</feature>
<dbReference type="GO" id="GO:0055075">
    <property type="term" value="P:potassium ion homeostasis"/>
    <property type="evidence" value="ECO:0007669"/>
    <property type="project" value="TreeGrafter"/>
</dbReference>
<feature type="domain" description="SLC12A transporter C-terminal" evidence="8">
    <location>
        <begin position="802"/>
        <end position="866"/>
    </location>
</feature>
<feature type="transmembrane region" description="Helical" evidence="6">
    <location>
        <begin position="242"/>
        <end position="262"/>
    </location>
</feature>
<evidence type="ECO:0000313" key="10">
    <source>
        <dbReference type="Proteomes" id="UP000024404"/>
    </source>
</evidence>
<dbReference type="PANTHER" id="PTHR11827">
    <property type="entry name" value="SOLUTE CARRIER FAMILY 12, CATION COTRANSPORTERS"/>
    <property type="match status" value="1"/>
</dbReference>
<dbReference type="EnsemblMetazoa" id="OVOC2027.1">
    <property type="protein sequence ID" value="OVOC2027.1"/>
    <property type="gene ID" value="WBGene00238836"/>
</dbReference>
<proteinExistence type="predicted"/>
<dbReference type="InterPro" id="IPR004841">
    <property type="entry name" value="AA-permease/SLC12A_dom"/>
</dbReference>
<evidence type="ECO:0008006" key="11">
    <source>
        <dbReference type="Google" id="ProtNLM"/>
    </source>
</evidence>
<dbReference type="GO" id="GO:1990573">
    <property type="term" value="P:potassium ion import across plasma membrane"/>
    <property type="evidence" value="ECO:0007669"/>
    <property type="project" value="TreeGrafter"/>
</dbReference>
<keyword evidence="4 6" id="KW-0472">Membrane</keyword>
<name>A0A8R1XU26_ONCVO</name>
<dbReference type="OMA" id="YKYVSWK"/>
<evidence type="ECO:0000256" key="4">
    <source>
        <dbReference type="ARBA" id="ARBA00023136"/>
    </source>
</evidence>
<evidence type="ECO:0000256" key="1">
    <source>
        <dbReference type="ARBA" id="ARBA00004141"/>
    </source>
</evidence>
<feature type="domain" description="Amino acid permease/ SLC12A" evidence="7">
    <location>
        <begin position="358"/>
        <end position="651"/>
    </location>
</feature>
<dbReference type="InterPro" id="IPR004842">
    <property type="entry name" value="SLC12A_fam"/>
</dbReference>
<organism evidence="9 10">
    <name type="scientific">Onchocerca volvulus</name>
    <dbReference type="NCBI Taxonomy" id="6282"/>
    <lineage>
        <taxon>Eukaryota</taxon>
        <taxon>Metazoa</taxon>
        <taxon>Ecdysozoa</taxon>
        <taxon>Nematoda</taxon>
        <taxon>Chromadorea</taxon>
        <taxon>Rhabditida</taxon>
        <taxon>Spirurina</taxon>
        <taxon>Spiruromorpha</taxon>
        <taxon>Filarioidea</taxon>
        <taxon>Onchocercidae</taxon>
        <taxon>Onchocerca</taxon>
    </lineage>
</organism>
<sequence>MSIQPENEKITIWIDNGDKKAELHTETPCCDTNSTLDGSIAAANELSLYAGHKSIPLITAFFKSFNVQNVNNNNDSRKKVNLGTILGVYLPTVQHIFGAIMFLRLFWIVGIMGIGQCIAMTFLCTLCTFLTSISLSAVATNGVIETGGIYFMISRNLGSEFGTAIGLLFYLANACACAMYIVAAVEIFLLHIASSMIIGGQEIYNDTGLTGMMSNNYRIYGTIILLFIFAVVALGVRFVQYFAPISLVCVLISILAIFAGVIEKSITSSNHRVCYLDNLLLHANAYLSINTTNNDLCSYCNFDNPKLLNVICRNNSSFDSCGNHTLTCEKAFPGIQSGVFLANWGSHYMKEGEVTPKQYATNKNLEIFQDITTTFFVVMAIYFPSVTGIMTGANMSGDLKDPQKSIPQGTIAAQLTTSIIYFFLILSFGSTITGPVLRDKYGQSINGSSMIVAELAWPSSWIIMIGAFTSCFGAALQCLCSAPRLLQSIAKDDILPFLRSFQLLTRWNEPFRCQILTMLIAEFTILVAALDRIAPIVDFFFLVCYAFINLVCFLHSILGAPNWRPRFKCYHWTLSLLGTLLCLFIMFSTHWIYAIIVTLLCGMIYKYVSWKGNKKEWGDGMTGLILSTAQFSLSKLEGKQSHPKNWRPQLLLIANLPSAENWRKNETNRKLISLASQLKKGRGLTIAVALHEGQPTSRNAKIIAAQMKKELLEEMRIAKVHGFCSSLIYESEQLEGALSTLIQSCGIGPLRPNTLLIPYPEELHAESVYWCFLHRLQRGAMQDMCLLVLKGIPYFPENEYRMAGNVDMWWILHDGGLLLLISFLLKQHKVWRNCHLRIFVVVSHDDNKSQLQCDMEKFLYEMRIDADLYACFLFLILLNIFLEEFATPDISAYEIQRSLQNDVSSLSRKKRSAMAQVILDQNRKQRKSDENEDEPEIPLDTIPVESQMVVQEYTSENLENNSHLEQLPQFIPFRIVHSNNDIEKCRKKFKCERKFTFSSLESEVSNTINRKRLINSSNQQEGHLPEERVIREVHSAVRLNGKIFEKSSTSALVVLNLPEPPKKESALSNYMEYLNVLTHNLRRVLLIRGSGSEVITKYS</sequence>
<accession>A0A8R1XU26</accession>
<keyword evidence="10" id="KW-1185">Reference proteome</keyword>
<reference evidence="10" key="1">
    <citation type="submission" date="2013-10" db="EMBL/GenBank/DDBJ databases">
        <title>Genome sequencing of Onchocerca volvulus.</title>
        <authorList>
            <person name="Cotton J."/>
            <person name="Tsai J."/>
            <person name="Stanley E."/>
            <person name="Tracey A."/>
            <person name="Holroyd N."/>
            <person name="Lustigman S."/>
            <person name="Berriman M."/>
        </authorList>
    </citation>
    <scope>NUCLEOTIDE SEQUENCE</scope>
</reference>
<evidence type="ECO:0000259" key="8">
    <source>
        <dbReference type="Pfam" id="PF03522"/>
    </source>
</evidence>
<evidence type="ECO:0000256" key="6">
    <source>
        <dbReference type="SAM" id="Phobius"/>
    </source>
</evidence>
<dbReference type="Gene3D" id="1.20.1740.10">
    <property type="entry name" value="Amino acid/polyamine transporter I"/>
    <property type="match status" value="1"/>
</dbReference>
<feature type="transmembrane region" description="Helical" evidence="6">
    <location>
        <begin position="569"/>
        <end position="586"/>
    </location>
</feature>
<feature type="domain" description="SLC12A transporter C-terminal" evidence="8">
    <location>
        <begin position="1027"/>
        <end position="1099"/>
    </location>
</feature>
<dbReference type="Proteomes" id="UP000024404">
    <property type="component" value="Unassembled WGS sequence"/>
</dbReference>
<dbReference type="Pfam" id="PF03522">
    <property type="entry name" value="SLC12"/>
    <property type="match status" value="3"/>
</dbReference>
<feature type="transmembrane region" description="Helical" evidence="6">
    <location>
        <begin position="187"/>
        <end position="205"/>
    </location>
</feature>
<feature type="domain" description="Amino acid permease/ SLC12A" evidence="7">
    <location>
        <begin position="92"/>
        <end position="262"/>
    </location>
</feature>
<feature type="transmembrane region" description="Helical" evidence="6">
    <location>
        <begin position="217"/>
        <end position="236"/>
    </location>
</feature>
<dbReference type="GO" id="GO:0006884">
    <property type="term" value="P:cell volume homeostasis"/>
    <property type="evidence" value="ECO:0007669"/>
    <property type="project" value="TreeGrafter"/>
</dbReference>
<feature type="transmembrane region" description="Helical" evidence="6">
    <location>
        <begin position="536"/>
        <end position="557"/>
    </location>
</feature>
<dbReference type="GO" id="GO:0055064">
    <property type="term" value="P:chloride ion homeostasis"/>
    <property type="evidence" value="ECO:0007669"/>
    <property type="project" value="TreeGrafter"/>
</dbReference>
<dbReference type="PANTHER" id="PTHR11827:SF53">
    <property type="entry name" value="K+_CL-COTRANSPORTER"/>
    <property type="match status" value="1"/>
</dbReference>
<dbReference type="Pfam" id="PF00324">
    <property type="entry name" value="AA_permease"/>
    <property type="match status" value="2"/>
</dbReference>
<evidence type="ECO:0000256" key="3">
    <source>
        <dbReference type="ARBA" id="ARBA00022989"/>
    </source>
</evidence>
<protein>
    <recommendedName>
        <fullName evidence="11">Amino acid permease/ SLC12A domain-containing protein</fullName>
    </recommendedName>
</protein>
<dbReference type="GO" id="GO:0007268">
    <property type="term" value="P:chemical synaptic transmission"/>
    <property type="evidence" value="ECO:0007669"/>
    <property type="project" value="TreeGrafter"/>
</dbReference>
<keyword evidence="3 6" id="KW-1133">Transmembrane helix</keyword>
<feature type="transmembrane region" description="Helical" evidence="6">
    <location>
        <begin position="86"/>
        <end position="107"/>
    </location>
</feature>
<dbReference type="GO" id="GO:0045202">
    <property type="term" value="C:synapse"/>
    <property type="evidence" value="ECO:0007669"/>
    <property type="project" value="GOC"/>
</dbReference>
<comment type="subcellular location">
    <subcellularLocation>
        <location evidence="1">Membrane</location>
        <topology evidence="1">Multi-pass membrane protein</topology>
    </subcellularLocation>
</comment>
<keyword evidence="2 6" id="KW-0812">Transmembrane</keyword>
<evidence type="ECO:0000256" key="5">
    <source>
        <dbReference type="SAM" id="MobiDB-lite"/>
    </source>
</evidence>